<protein>
    <submittedName>
        <fullName evidence="2">Uncharacterized protein</fullName>
    </submittedName>
</protein>
<comment type="caution">
    <text evidence="2">The sequence shown here is derived from an EMBL/GenBank/DDBJ whole genome shotgun (WGS) entry which is preliminary data.</text>
</comment>
<dbReference type="Proteomes" id="UP000813385">
    <property type="component" value="Unassembled WGS sequence"/>
</dbReference>
<name>A0A8K0X8C0_9PEZI</name>
<feature type="signal peptide" evidence="1">
    <location>
        <begin position="1"/>
        <end position="15"/>
    </location>
</feature>
<organism evidence="2 3">
    <name type="scientific">Plectosphaerella cucumerina</name>
    <dbReference type="NCBI Taxonomy" id="40658"/>
    <lineage>
        <taxon>Eukaryota</taxon>
        <taxon>Fungi</taxon>
        <taxon>Dikarya</taxon>
        <taxon>Ascomycota</taxon>
        <taxon>Pezizomycotina</taxon>
        <taxon>Sordariomycetes</taxon>
        <taxon>Hypocreomycetidae</taxon>
        <taxon>Glomerellales</taxon>
        <taxon>Plectosphaerellaceae</taxon>
        <taxon>Plectosphaerella</taxon>
    </lineage>
</organism>
<gene>
    <name evidence="2" type="ORF">B0T11DRAFT_269870</name>
</gene>
<sequence length="113" mass="11988">MHFLFLAVFPVAALAALNGRCTGDQATGLWKADGICLTTTTCSNRGGKTKDGACPNDGNNIKCCVINESRNPCGVSSYCTWASNPCFLSGRRLTGFCPGPDNYSCCQYDGEKS</sequence>
<evidence type="ECO:0000313" key="2">
    <source>
        <dbReference type="EMBL" id="KAH7375199.1"/>
    </source>
</evidence>
<accession>A0A8K0X8C0</accession>
<dbReference type="AlphaFoldDB" id="A0A8K0X8C0"/>
<dbReference type="OrthoDB" id="2251794at2759"/>
<evidence type="ECO:0000256" key="1">
    <source>
        <dbReference type="SAM" id="SignalP"/>
    </source>
</evidence>
<keyword evidence="3" id="KW-1185">Reference proteome</keyword>
<evidence type="ECO:0000313" key="3">
    <source>
        <dbReference type="Proteomes" id="UP000813385"/>
    </source>
</evidence>
<feature type="chain" id="PRO_5035470292" evidence="1">
    <location>
        <begin position="16"/>
        <end position="113"/>
    </location>
</feature>
<keyword evidence="1" id="KW-0732">Signal</keyword>
<dbReference type="EMBL" id="JAGPXD010000001">
    <property type="protein sequence ID" value="KAH7375199.1"/>
    <property type="molecule type" value="Genomic_DNA"/>
</dbReference>
<reference evidence="2" key="1">
    <citation type="journal article" date="2021" name="Nat. Commun.">
        <title>Genetic determinants of endophytism in the Arabidopsis root mycobiome.</title>
        <authorList>
            <person name="Mesny F."/>
            <person name="Miyauchi S."/>
            <person name="Thiergart T."/>
            <person name="Pickel B."/>
            <person name="Atanasova L."/>
            <person name="Karlsson M."/>
            <person name="Huettel B."/>
            <person name="Barry K.W."/>
            <person name="Haridas S."/>
            <person name="Chen C."/>
            <person name="Bauer D."/>
            <person name="Andreopoulos W."/>
            <person name="Pangilinan J."/>
            <person name="LaButti K."/>
            <person name="Riley R."/>
            <person name="Lipzen A."/>
            <person name="Clum A."/>
            <person name="Drula E."/>
            <person name="Henrissat B."/>
            <person name="Kohler A."/>
            <person name="Grigoriev I.V."/>
            <person name="Martin F.M."/>
            <person name="Hacquard S."/>
        </authorList>
    </citation>
    <scope>NUCLEOTIDE SEQUENCE</scope>
    <source>
        <strain evidence="2">MPI-CAGE-AT-0016</strain>
    </source>
</reference>
<proteinExistence type="predicted"/>